<dbReference type="InterPro" id="IPR001810">
    <property type="entry name" value="F-box_dom"/>
</dbReference>
<keyword evidence="4" id="KW-1185">Reference proteome</keyword>
<evidence type="ECO:0000256" key="1">
    <source>
        <dbReference type="SAM" id="MobiDB-lite"/>
    </source>
</evidence>
<dbReference type="Proteomes" id="UP001485043">
    <property type="component" value="Unassembled WGS sequence"/>
</dbReference>
<feature type="domain" description="F-box" evidence="2">
    <location>
        <begin position="119"/>
        <end position="165"/>
    </location>
</feature>
<dbReference type="InterPro" id="IPR036047">
    <property type="entry name" value="F-box-like_dom_sf"/>
</dbReference>
<feature type="compositionally biased region" description="Basic residues" evidence="1">
    <location>
        <begin position="282"/>
        <end position="291"/>
    </location>
</feature>
<dbReference type="AlphaFoldDB" id="A0AAW1T4Z5"/>
<dbReference type="EMBL" id="JALJOV010000450">
    <property type="protein sequence ID" value="KAK9863609.1"/>
    <property type="molecule type" value="Genomic_DNA"/>
</dbReference>
<dbReference type="Pfam" id="PF12937">
    <property type="entry name" value="F-box-like"/>
    <property type="match status" value="1"/>
</dbReference>
<protein>
    <recommendedName>
        <fullName evidence="2">F-box domain-containing protein</fullName>
    </recommendedName>
</protein>
<dbReference type="Pfam" id="PF24104">
    <property type="entry name" value="At5g52880_ARM"/>
    <property type="match status" value="1"/>
</dbReference>
<dbReference type="PROSITE" id="PS50181">
    <property type="entry name" value="FBOX"/>
    <property type="match status" value="1"/>
</dbReference>
<dbReference type="SUPFAM" id="SSF81383">
    <property type="entry name" value="F-box domain"/>
    <property type="match status" value="1"/>
</dbReference>
<organism evidence="3 4">
    <name type="scientific">Apatococcus fuscideae</name>
    <dbReference type="NCBI Taxonomy" id="2026836"/>
    <lineage>
        <taxon>Eukaryota</taxon>
        <taxon>Viridiplantae</taxon>
        <taxon>Chlorophyta</taxon>
        <taxon>core chlorophytes</taxon>
        <taxon>Trebouxiophyceae</taxon>
        <taxon>Chlorellales</taxon>
        <taxon>Chlorellaceae</taxon>
        <taxon>Apatococcus</taxon>
    </lineage>
</organism>
<proteinExistence type="predicted"/>
<accession>A0AAW1T4Z5</accession>
<evidence type="ECO:0000259" key="2">
    <source>
        <dbReference type="PROSITE" id="PS50181"/>
    </source>
</evidence>
<dbReference type="Gene3D" id="1.20.1280.50">
    <property type="match status" value="1"/>
</dbReference>
<dbReference type="InterPro" id="IPR057039">
    <property type="entry name" value="At5g52880_ARM"/>
</dbReference>
<dbReference type="PANTHER" id="PTHR47744:SF1">
    <property type="entry name" value="OS05G0526300 PROTEIN"/>
    <property type="match status" value="1"/>
</dbReference>
<evidence type="ECO:0000313" key="3">
    <source>
        <dbReference type="EMBL" id="KAK9863609.1"/>
    </source>
</evidence>
<feature type="region of interest" description="Disordered" evidence="1">
    <location>
        <begin position="271"/>
        <end position="291"/>
    </location>
</feature>
<comment type="caution">
    <text evidence="3">The sequence shown here is derived from an EMBL/GenBank/DDBJ whole genome shotgun (WGS) entry which is preliminary data.</text>
</comment>
<dbReference type="SMART" id="SM00256">
    <property type="entry name" value="FBOX"/>
    <property type="match status" value="1"/>
</dbReference>
<reference evidence="3 4" key="1">
    <citation type="journal article" date="2024" name="Nat. Commun.">
        <title>Phylogenomics reveals the evolutionary origins of lichenization in chlorophyte algae.</title>
        <authorList>
            <person name="Puginier C."/>
            <person name="Libourel C."/>
            <person name="Otte J."/>
            <person name="Skaloud P."/>
            <person name="Haon M."/>
            <person name="Grisel S."/>
            <person name="Petersen M."/>
            <person name="Berrin J.G."/>
            <person name="Delaux P.M."/>
            <person name="Dal Grande F."/>
            <person name="Keller J."/>
        </authorList>
    </citation>
    <scope>NUCLEOTIDE SEQUENCE [LARGE SCALE GENOMIC DNA]</scope>
    <source>
        <strain evidence="3 4">SAG 2523</strain>
    </source>
</reference>
<evidence type="ECO:0000313" key="4">
    <source>
        <dbReference type="Proteomes" id="UP001485043"/>
    </source>
</evidence>
<dbReference type="PANTHER" id="PTHR47744">
    <property type="entry name" value="OS05G0526300 PROTEIN"/>
    <property type="match status" value="1"/>
</dbReference>
<gene>
    <name evidence="3" type="ORF">WJX84_006390</name>
</gene>
<sequence length="291" mass="32506">MDSSSDEEIGLSAASYSAACLSDAICRPQDYVRAVTELKMILGRAFQTAHRSLQKQLTDDVVRAVVHCSWDHQDTAALGCLMEVAKRNLPQKKGQDLIRLHKRKALQAQRCSSKGFVDSDKASNIPFEIVDLICWHLDPFSLARTACVSRIWRQAASADTIWRPFLKASKAAMSICPGEEGNMAVFGKLAAGNSREMERWRSRRRMNIMSKSFPVVLRLEWADDRVTARQLISPDKHHSSRVLHAPSVDQVVAHLVGEALFDVDGELLSRDASDSDDEPAGHKTRGRLWRA</sequence>
<name>A0AAW1T4Z5_9CHLO</name>